<evidence type="ECO:0000256" key="1">
    <source>
        <dbReference type="ARBA" id="ARBA00000427"/>
    </source>
</evidence>
<name>A0A1H6DX70_9ACTN</name>
<feature type="chain" id="PRO_5009296307" description="exo-alpha-sialidase" evidence="4">
    <location>
        <begin position="30"/>
        <end position="401"/>
    </location>
</feature>
<dbReference type="PANTHER" id="PTHR10628">
    <property type="entry name" value="SIALIDASE"/>
    <property type="match status" value="1"/>
</dbReference>
<evidence type="ECO:0000313" key="6">
    <source>
        <dbReference type="EMBL" id="SEG89303.1"/>
    </source>
</evidence>
<evidence type="ECO:0000313" key="7">
    <source>
        <dbReference type="Proteomes" id="UP000236754"/>
    </source>
</evidence>
<dbReference type="Gene3D" id="2.120.10.10">
    <property type="match status" value="1"/>
</dbReference>
<keyword evidence="4" id="KW-0732">Signal</keyword>
<organism evidence="6 7">
    <name type="scientific">Actinacidiphila yanglinensis</name>
    <dbReference type="NCBI Taxonomy" id="310779"/>
    <lineage>
        <taxon>Bacteria</taxon>
        <taxon>Bacillati</taxon>
        <taxon>Actinomycetota</taxon>
        <taxon>Actinomycetes</taxon>
        <taxon>Kitasatosporales</taxon>
        <taxon>Streptomycetaceae</taxon>
        <taxon>Actinacidiphila</taxon>
    </lineage>
</organism>
<dbReference type="CDD" id="cd15482">
    <property type="entry name" value="Sialidase_non-viral"/>
    <property type="match status" value="1"/>
</dbReference>
<dbReference type="GO" id="GO:0016020">
    <property type="term" value="C:membrane"/>
    <property type="evidence" value="ECO:0007669"/>
    <property type="project" value="TreeGrafter"/>
</dbReference>
<dbReference type="Proteomes" id="UP000236754">
    <property type="component" value="Unassembled WGS sequence"/>
</dbReference>
<feature type="domain" description="Sialidase" evidence="5">
    <location>
        <begin position="66"/>
        <end position="370"/>
    </location>
</feature>
<reference evidence="6 7" key="1">
    <citation type="submission" date="2016-10" db="EMBL/GenBank/DDBJ databases">
        <authorList>
            <person name="de Groot N.N."/>
        </authorList>
    </citation>
    <scope>NUCLEOTIDE SEQUENCE [LARGE SCALE GENOMIC DNA]</scope>
    <source>
        <strain evidence="6 7">CGMCC 4.2023</strain>
    </source>
</reference>
<evidence type="ECO:0000259" key="5">
    <source>
        <dbReference type="Pfam" id="PF13088"/>
    </source>
</evidence>
<dbReference type="GO" id="GO:0004308">
    <property type="term" value="F:exo-alpha-sialidase activity"/>
    <property type="evidence" value="ECO:0007669"/>
    <property type="project" value="UniProtKB-EC"/>
</dbReference>
<dbReference type="GO" id="GO:0005737">
    <property type="term" value="C:cytoplasm"/>
    <property type="evidence" value="ECO:0007669"/>
    <property type="project" value="TreeGrafter"/>
</dbReference>
<comment type="similarity">
    <text evidence="2">Belongs to the glycosyl hydrolase 33 family.</text>
</comment>
<dbReference type="Pfam" id="PF13088">
    <property type="entry name" value="BNR_2"/>
    <property type="match status" value="1"/>
</dbReference>
<dbReference type="GO" id="GO:0006689">
    <property type="term" value="P:ganglioside catabolic process"/>
    <property type="evidence" value="ECO:0007669"/>
    <property type="project" value="TreeGrafter"/>
</dbReference>
<dbReference type="AlphaFoldDB" id="A0A1H6DX70"/>
<dbReference type="OrthoDB" id="7294637at2"/>
<dbReference type="InterPro" id="IPR036278">
    <property type="entry name" value="Sialidase_sf"/>
</dbReference>
<comment type="catalytic activity">
    <reaction evidence="1">
        <text>Hydrolysis of alpha-(2-&gt;3)-, alpha-(2-&gt;6)-, alpha-(2-&gt;8)- glycosidic linkages of terminal sialic acid residues in oligosaccharides, glycoproteins, glycolipids, colominic acid and synthetic substrates.</text>
        <dbReference type="EC" id="3.2.1.18"/>
    </reaction>
</comment>
<evidence type="ECO:0000256" key="4">
    <source>
        <dbReference type="SAM" id="SignalP"/>
    </source>
</evidence>
<dbReference type="RefSeq" id="WP_103889668.1">
    <property type="nucleotide sequence ID" value="NZ_FNVU01000020.1"/>
</dbReference>
<dbReference type="InterPro" id="IPR026856">
    <property type="entry name" value="Sialidase_fam"/>
</dbReference>
<dbReference type="GO" id="GO:0009313">
    <property type="term" value="P:oligosaccharide catabolic process"/>
    <property type="evidence" value="ECO:0007669"/>
    <property type="project" value="TreeGrafter"/>
</dbReference>
<evidence type="ECO:0000256" key="3">
    <source>
        <dbReference type="ARBA" id="ARBA00012733"/>
    </source>
</evidence>
<dbReference type="EC" id="3.2.1.18" evidence="3"/>
<sequence length="401" mass="41530">MLFSRRKLIVLPLAAGALSFAGLSTRAAAATGSGSTTPAPETTVFTSGADGYAVYRIPAVVRTARGSLVAFAEARDSSSDSARTVVVARRSSDGGRTWGDQAVVAGDGSNTHGNPSPVVDPRTGRLILLTCTNGAGVTEAEIMAGQAAAQDGRRVWVQASTDDGLTFSPPREITDATKHPDWRWYATGPGHAIALDRGPYRGRLVAPANHSTPPPAGSTDVGTEAKYYGGHCLLSDDGGTTWRIGFVDDAPDGAINANETAVAQLPDGTVYFNARNQNGTAPGVRVDARSQDGGAHLDQPYAPQVQLAGPVVEGSLLQPDGGPLLFAGPADPSARADMAVRASTDGGRTWTAVDTLTQLPAGYSDLVQTGPDEVGLLYETGTATAYDRIAFARLPLHALRP</sequence>
<keyword evidence="7" id="KW-1185">Reference proteome</keyword>
<dbReference type="SUPFAM" id="SSF50939">
    <property type="entry name" value="Sialidases"/>
    <property type="match status" value="1"/>
</dbReference>
<evidence type="ECO:0000256" key="2">
    <source>
        <dbReference type="ARBA" id="ARBA00009348"/>
    </source>
</evidence>
<gene>
    <name evidence="6" type="ORF">SAMN05216223_12052</name>
</gene>
<feature type="signal peptide" evidence="4">
    <location>
        <begin position="1"/>
        <end position="29"/>
    </location>
</feature>
<protein>
    <recommendedName>
        <fullName evidence="3">exo-alpha-sialidase</fullName>
        <ecNumber evidence="3">3.2.1.18</ecNumber>
    </recommendedName>
</protein>
<dbReference type="InterPro" id="IPR011040">
    <property type="entry name" value="Sialidase"/>
</dbReference>
<dbReference type="EMBL" id="FNVU01000020">
    <property type="protein sequence ID" value="SEG89303.1"/>
    <property type="molecule type" value="Genomic_DNA"/>
</dbReference>
<accession>A0A1H6DX70</accession>
<dbReference type="PANTHER" id="PTHR10628:SF30">
    <property type="entry name" value="EXO-ALPHA-SIALIDASE"/>
    <property type="match status" value="1"/>
</dbReference>
<proteinExistence type="inferred from homology"/>